<dbReference type="InterPro" id="IPR013112">
    <property type="entry name" value="FAD-bd_8"/>
</dbReference>
<organism evidence="10 11">
    <name type="scientific">Saprolegnia parasitica (strain CBS 223.65)</name>
    <dbReference type="NCBI Taxonomy" id="695850"/>
    <lineage>
        <taxon>Eukaryota</taxon>
        <taxon>Sar</taxon>
        <taxon>Stramenopiles</taxon>
        <taxon>Oomycota</taxon>
        <taxon>Saprolegniomycetes</taxon>
        <taxon>Saprolegniales</taxon>
        <taxon>Saprolegniaceae</taxon>
        <taxon>Saprolegnia</taxon>
    </lineage>
</organism>
<keyword evidence="4" id="KW-0560">Oxidoreductase</keyword>
<dbReference type="GO" id="GO:0016491">
    <property type="term" value="F:oxidoreductase activity"/>
    <property type="evidence" value="ECO:0007669"/>
    <property type="project" value="UniProtKB-KW"/>
</dbReference>
<evidence type="ECO:0000259" key="9">
    <source>
        <dbReference type="PROSITE" id="PS51384"/>
    </source>
</evidence>
<keyword evidence="7" id="KW-0732">Signal</keyword>
<feature type="domain" description="DOMON" evidence="8">
    <location>
        <begin position="37"/>
        <end position="159"/>
    </location>
</feature>
<dbReference type="SUPFAM" id="SSF52343">
    <property type="entry name" value="Ferredoxin reductase-like, C-terminal NADP-linked domain"/>
    <property type="match status" value="1"/>
</dbReference>
<dbReference type="InterPro" id="IPR005018">
    <property type="entry name" value="DOMON_domain"/>
</dbReference>
<sequence>MVTTNKLLLGVASLISTALAACDSAAFPNAPSVALGPDMTLRSLVQGANVCFQVTAAVANARWVSIGLATSSRMVSSPISNAVVMEIGSGAPTVRLYELRGYTAASAVLQADQSSISVVRSAVTNGIASFTFQRPLVSPSPLDVGLADNSAANVIWAHGASAFPSYHDAAGATRVVLSSSTGPAQVLAAISTVVSSYTAQIVAAGFATMVLLGLVATHAGEWRVVNQKTLCAPPTSRHLLAGFQQSLADLKLGELVVLVVYVATLIAVGLSVRAQFADATLGRALSLITGHLALVDMMLLLLPVARGKHWELVFGISHERILKFHRGLGRSCIVYATLHLILTAGTSGVTSANAFGTQRVTPLYGFLAFLAFASMGLVAFEPIRRRWYEAFLYFHRVAAVAGIVLAMLHSKAVVYGMIFPLVIYGLSALGRLRAFFNRFEAHVDVSAPDTVTLLLPSTPQTKRWAETMNPCAFFYVCVPSISATEWHPFSAIVSPDQDSIGFCIKAPKKGSFVDKVCLAATDATTMTVLVGGPYGKPAVDLGRYDHVVMVCGGIGVTPMLSVVNQCRDKGGESRRANLEMHWVVRAPTDLLSADRLMFPLPNDAVCKLYSTAADNDSSLLSSTGETVHYTRGKPILDEVINLERFLGKKVCVLACGPPGLVADVQRHARSINVDFHKEVFLF</sequence>
<dbReference type="RefSeq" id="XP_012193549.1">
    <property type="nucleotide sequence ID" value="XM_012338159.1"/>
</dbReference>
<proteinExistence type="predicted"/>
<feature type="transmembrane region" description="Helical" evidence="6">
    <location>
        <begin position="414"/>
        <end position="432"/>
    </location>
</feature>
<feature type="chain" id="PRO_5001639310" description="DOMON domain-containing protein" evidence="7">
    <location>
        <begin position="21"/>
        <end position="682"/>
    </location>
</feature>
<dbReference type="Pfam" id="PF01794">
    <property type="entry name" value="Ferric_reduct"/>
    <property type="match status" value="1"/>
</dbReference>
<keyword evidence="2 6" id="KW-0812">Transmembrane</keyword>
<evidence type="ECO:0000256" key="5">
    <source>
        <dbReference type="ARBA" id="ARBA00023136"/>
    </source>
</evidence>
<dbReference type="InterPro" id="IPR050369">
    <property type="entry name" value="RBOH/FRE"/>
</dbReference>
<dbReference type="SFLD" id="SFLDG01168">
    <property type="entry name" value="Ferric_reductase_subgroup_(FRE"/>
    <property type="match status" value="1"/>
</dbReference>
<comment type="subcellular location">
    <subcellularLocation>
        <location evidence="1">Membrane</location>
        <topology evidence="1">Multi-pass membrane protein</topology>
    </subcellularLocation>
</comment>
<dbReference type="Gene3D" id="3.40.50.80">
    <property type="entry name" value="Nucleotide-binding domain of ferredoxin-NADP reductase (FNR) module"/>
    <property type="match status" value="1"/>
</dbReference>
<evidence type="ECO:0000256" key="4">
    <source>
        <dbReference type="ARBA" id="ARBA00023002"/>
    </source>
</evidence>
<name>A0A067D882_SAPPC</name>
<dbReference type="EMBL" id="KK583189">
    <property type="protein sequence ID" value="KDO35197.1"/>
    <property type="molecule type" value="Genomic_DNA"/>
</dbReference>
<dbReference type="OMA" id="ANVCFQV"/>
<dbReference type="PANTHER" id="PTHR11972">
    <property type="entry name" value="NADPH OXIDASE"/>
    <property type="match status" value="1"/>
</dbReference>
<dbReference type="SFLD" id="SFLDS00052">
    <property type="entry name" value="Ferric_Reductase_Domain"/>
    <property type="match status" value="1"/>
</dbReference>
<dbReference type="Proteomes" id="UP000030745">
    <property type="component" value="Unassembled WGS sequence"/>
</dbReference>
<evidence type="ECO:0000256" key="6">
    <source>
        <dbReference type="SAM" id="Phobius"/>
    </source>
</evidence>
<keyword evidence="3 6" id="KW-1133">Transmembrane helix</keyword>
<evidence type="ECO:0000256" key="1">
    <source>
        <dbReference type="ARBA" id="ARBA00004141"/>
    </source>
</evidence>
<feature type="transmembrane region" description="Helical" evidence="6">
    <location>
        <begin position="252"/>
        <end position="272"/>
    </location>
</feature>
<protein>
    <recommendedName>
        <fullName evidence="12">DOMON domain-containing protein</fullName>
    </recommendedName>
</protein>
<reference evidence="10 11" key="1">
    <citation type="journal article" date="2013" name="PLoS Genet.">
        <title>Distinctive expansion of potential virulence genes in the genome of the oomycete fish pathogen Saprolegnia parasitica.</title>
        <authorList>
            <person name="Jiang R.H."/>
            <person name="de Bruijn I."/>
            <person name="Haas B.J."/>
            <person name="Belmonte R."/>
            <person name="Lobach L."/>
            <person name="Christie J."/>
            <person name="van den Ackerveken G."/>
            <person name="Bottin A."/>
            <person name="Bulone V."/>
            <person name="Diaz-Moreno S.M."/>
            <person name="Dumas B."/>
            <person name="Fan L."/>
            <person name="Gaulin E."/>
            <person name="Govers F."/>
            <person name="Grenville-Briggs L.J."/>
            <person name="Horner N.R."/>
            <person name="Levin J.Z."/>
            <person name="Mammella M."/>
            <person name="Meijer H.J."/>
            <person name="Morris P."/>
            <person name="Nusbaum C."/>
            <person name="Oome S."/>
            <person name="Phillips A.J."/>
            <person name="van Rooyen D."/>
            <person name="Rzeszutek E."/>
            <person name="Saraiva M."/>
            <person name="Secombes C.J."/>
            <person name="Seidl M.F."/>
            <person name="Snel B."/>
            <person name="Stassen J.H."/>
            <person name="Sykes S."/>
            <person name="Tripathy S."/>
            <person name="van den Berg H."/>
            <person name="Vega-Arreguin J.C."/>
            <person name="Wawra S."/>
            <person name="Young S.K."/>
            <person name="Zeng Q."/>
            <person name="Dieguez-Uribeondo J."/>
            <person name="Russ C."/>
            <person name="Tyler B.M."/>
            <person name="van West P."/>
        </authorList>
    </citation>
    <scope>NUCLEOTIDE SEQUENCE [LARGE SCALE GENOMIC DNA]</scope>
    <source>
        <strain evidence="10 11">CBS 223.65</strain>
    </source>
</reference>
<evidence type="ECO:0000259" key="8">
    <source>
        <dbReference type="PROSITE" id="PS50836"/>
    </source>
</evidence>
<dbReference type="KEGG" id="spar:SPRG_00043"/>
<evidence type="ECO:0008006" key="12">
    <source>
        <dbReference type="Google" id="ProtNLM"/>
    </source>
</evidence>
<dbReference type="GO" id="GO:0005886">
    <property type="term" value="C:plasma membrane"/>
    <property type="evidence" value="ECO:0007669"/>
    <property type="project" value="TreeGrafter"/>
</dbReference>
<feature type="signal peptide" evidence="7">
    <location>
        <begin position="1"/>
        <end position="20"/>
    </location>
</feature>
<dbReference type="InterPro" id="IPR039261">
    <property type="entry name" value="FNR_nucleotide-bd"/>
</dbReference>
<dbReference type="Pfam" id="PF03351">
    <property type="entry name" value="DOMON"/>
    <property type="match status" value="1"/>
</dbReference>
<dbReference type="InterPro" id="IPR045266">
    <property type="entry name" value="DOH_DOMON"/>
</dbReference>
<feature type="transmembrane region" description="Helical" evidence="6">
    <location>
        <begin position="284"/>
        <end position="302"/>
    </location>
</feature>
<gene>
    <name evidence="10" type="ORF">SPRG_00043</name>
</gene>
<evidence type="ECO:0000313" key="10">
    <source>
        <dbReference type="EMBL" id="KDO35197.1"/>
    </source>
</evidence>
<keyword evidence="11" id="KW-1185">Reference proteome</keyword>
<dbReference type="PROSITE" id="PS51257">
    <property type="entry name" value="PROKAR_LIPOPROTEIN"/>
    <property type="match status" value="1"/>
</dbReference>
<dbReference type="Pfam" id="PF08030">
    <property type="entry name" value="NAD_binding_6"/>
    <property type="match status" value="1"/>
</dbReference>
<dbReference type="PROSITE" id="PS50836">
    <property type="entry name" value="DOMON"/>
    <property type="match status" value="1"/>
</dbReference>
<feature type="transmembrane region" description="Helical" evidence="6">
    <location>
        <begin position="332"/>
        <end position="355"/>
    </location>
</feature>
<dbReference type="InterPro" id="IPR017927">
    <property type="entry name" value="FAD-bd_FR_type"/>
</dbReference>
<dbReference type="InterPro" id="IPR013130">
    <property type="entry name" value="Fe3_Rdtase_TM_dom"/>
</dbReference>
<dbReference type="PANTHER" id="PTHR11972:SF69">
    <property type="entry name" value="FERRIC REDUCTION OXIDASE 6-RELATED"/>
    <property type="match status" value="1"/>
</dbReference>
<evidence type="ECO:0000256" key="3">
    <source>
        <dbReference type="ARBA" id="ARBA00022989"/>
    </source>
</evidence>
<feature type="transmembrane region" description="Helical" evidence="6">
    <location>
        <begin position="197"/>
        <end position="219"/>
    </location>
</feature>
<dbReference type="InterPro" id="IPR013121">
    <property type="entry name" value="Fe_red_NAD-bd_6"/>
</dbReference>
<evidence type="ECO:0000313" key="11">
    <source>
        <dbReference type="Proteomes" id="UP000030745"/>
    </source>
</evidence>
<dbReference type="CDD" id="cd09631">
    <property type="entry name" value="DOMON_DOH"/>
    <property type="match status" value="1"/>
</dbReference>
<evidence type="ECO:0000256" key="2">
    <source>
        <dbReference type="ARBA" id="ARBA00022692"/>
    </source>
</evidence>
<keyword evidence="5 6" id="KW-0472">Membrane</keyword>
<feature type="transmembrane region" description="Helical" evidence="6">
    <location>
        <begin position="361"/>
        <end position="380"/>
    </location>
</feature>
<dbReference type="VEuPathDB" id="FungiDB:SPRG_00043"/>
<dbReference type="OrthoDB" id="167398at2759"/>
<feature type="transmembrane region" description="Helical" evidence="6">
    <location>
        <begin position="387"/>
        <end position="408"/>
    </location>
</feature>
<feature type="domain" description="FAD-binding FR-type" evidence="9">
    <location>
        <begin position="432"/>
        <end position="540"/>
    </location>
</feature>
<dbReference type="PROSITE" id="PS51384">
    <property type="entry name" value="FAD_FR"/>
    <property type="match status" value="1"/>
</dbReference>
<dbReference type="CDD" id="cd06186">
    <property type="entry name" value="NOX_Duox_like_FAD_NADP"/>
    <property type="match status" value="1"/>
</dbReference>
<accession>A0A067D882</accession>
<evidence type="ECO:0000256" key="7">
    <source>
        <dbReference type="SAM" id="SignalP"/>
    </source>
</evidence>
<dbReference type="GeneID" id="24122704"/>
<dbReference type="Pfam" id="PF08022">
    <property type="entry name" value="FAD_binding_8"/>
    <property type="match status" value="1"/>
</dbReference>
<dbReference type="AlphaFoldDB" id="A0A067D882"/>